<dbReference type="SUPFAM" id="SSF57756">
    <property type="entry name" value="Retrovirus zinc finger-like domains"/>
    <property type="match status" value="1"/>
</dbReference>
<dbReference type="InterPro" id="IPR036875">
    <property type="entry name" value="Znf_CCHC_sf"/>
</dbReference>
<dbReference type="AlphaFoldDB" id="A0AAV0AZT3"/>
<evidence type="ECO:0000259" key="6">
    <source>
        <dbReference type="PROSITE" id="PS50158"/>
    </source>
</evidence>
<feature type="domain" description="CCHC-type" evidence="6">
    <location>
        <begin position="377"/>
        <end position="391"/>
    </location>
</feature>
<evidence type="ECO:0000256" key="1">
    <source>
        <dbReference type="ARBA" id="ARBA00022664"/>
    </source>
</evidence>
<dbReference type="InterPro" id="IPR036265">
    <property type="entry name" value="HIT-like_sf"/>
</dbReference>
<dbReference type="EMBL" id="CALTRL010002270">
    <property type="protein sequence ID" value="CAH7675201.1"/>
    <property type="molecule type" value="Genomic_DNA"/>
</dbReference>
<evidence type="ECO:0000256" key="5">
    <source>
        <dbReference type="PROSITE-ProRule" id="PRU00047"/>
    </source>
</evidence>
<keyword evidence="4" id="KW-0862">Zinc</keyword>
<dbReference type="SUPFAM" id="SSF54197">
    <property type="entry name" value="HIT-like"/>
    <property type="match status" value="1"/>
</dbReference>
<evidence type="ECO:0000313" key="8">
    <source>
        <dbReference type="Proteomes" id="UP001153365"/>
    </source>
</evidence>
<organism evidence="7 8">
    <name type="scientific">Phakopsora pachyrhizi</name>
    <name type="common">Asian soybean rust disease fungus</name>
    <dbReference type="NCBI Taxonomy" id="170000"/>
    <lineage>
        <taxon>Eukaryota</taxon>
        <taxon>Fungi</taxon>
        <taxon>Dikarya</taxon>
        <taxon>Basidiomycota</taxon>
        <taxon>Pucciniomycotina</taxon>
        <taxon>Pucciniomycetes</taxon>
        <taxon>Pucciniales</taxon>
        <taxon>Phakopsoraceae</taxon>
        <taxon>Phakopsora</taxon>
    </lineage>
</organism>
<dbReference type="GO" id="GO:0000398">
    <property type="term" value="P:mRNA splicing, via spliceosome"/>
    <property type="evidence" value="ECO:0007669"/>
    <property type="project" value="TreeGrafter"/>
</dbReference>
<accession>A0AAV0AZT3</accession>
<dbReference type="PANTHER" id="PTHR12072">
    <property type="entry name" value="CWF19, CELL CYCLE CONTROL PROTEIN"/>
    <property type="match status" value="1"/>
</dbReference>
<gene>
    <name evidence="7" type="ORF">PPACK8108_LOCUS10176</name>
</gene>
<keyword evidence="2" id="KW-0479">Metal-binding</keyword>
<keyword evidence="1" id="KW-0507">mRNA processing</keyword>
<dbReference type="GO" id="GO:0071014">
    <property type="term" value="C:post-mRNA release spliceosomal complex"/>
    <property type="evidence" value="ECO:0007669"/>
    <property type="project" value="TreeGrafter"/>
</dbReference>
<evidence type="ECO:0000256" key="4">
    <source>
        <dbReference type="ARBA" id="ARBA00022833"/>
    </source>
</evidence>
<dbReference type="InterPro" id="IPR001878">
    <property type="entry name" value="Znf_CCHC"/>
</dbReference>
<dbReference type="GO" id="GO:0008270">
    <property type="term" value="F:zinc ion binding"/>
    <property type="evidence" value="ECO:0007669"/>
    <property type="project" value="UniProtKB-KW"/>
</dbReference>
<dbReference type="GO" id="GO:0003676">
    <property type="term" value="F:nucleic acid binding"/>
    <property type="evidence" value="ECO:0007669"/>
    <property type="project" value="InterPro"/>
</dbReference>
<dbReference type="SMART" id="SM00343">
    <property type="entry name" value="ZnF_C2HC"/>
    <property type="match status" value="2"/>
</dbReference>
<evidence type="ECO:0000256" key="2">
    <source>
        <dbReference type="ARBA" id="ARBA00022723"/>
    </source>
</evidence>
<reference evidence="7" key="1">
    <citation type="submission" date="2022-06" db="EMBL/GenBank/DDBJ databases">
        <authorList>
            <consortium name="SYNGENTA / RWTH Aachen University"/>
        </authorList>
    </citation>
    <scope>NUCLEOTIDE SEQUENCE</scope>
</reference>
<comment type="caution">
    <text evidence="7">The sequence shown here is derived from an EMBL/GenBank/DDBJ whole genome shotgun (WGS) entry which is preliminary data.</text>
</comment>
<dbReference type="Proteomes" id="UP001153365">
    <property type="component" value="Unassembled WGS sequence"/>
</dbReference>
<dbReference type="Gene3D" id="4.10.60.10">
    <property type="entry name" value="Zinc finger, CCHC-type"/>
    <property type="match status" value="2"/>
</dbReference>
<name>A0AAV0AZT3_PHAPC</name>
<dbReference type="InterPro" id="IPR040194">
    <property type="entry name" value="Cwf19-like"/>
</dbReference>
<evidence type="ECO:0000256" key="3">
    <source>
        <dbReference type="ARBA" id="ARBA00022771"/>
    </source>
</evidence>
<protein>
    <submittedName>
        <fullName evidence="7">CwfJ C-terminus 1-domain-containing protein-like protein</fullName>
    </submittedName>
</protein>
<dbReference type="InterPro" id="IPR025829">
    <property type="entry name" value="Zn_knuckle_CX2CX3GHX4C"/>
</dbReference>
<dbReference type="Pfam" id="PF13696">
    <property type="entry name" value="zf-CCHC_2"/>
    <property type="match status" value="2"/>
</dbReference>
<keyword evidence="3 5" id="KW-0863">Zinc-finger</keyword>
<dbReference type="Pfam" id="PF04677">
    <property type="entry name" value="CwfJ_C_1"/>
    <property type="match status" value="1"/>
</dbReference>
<evidence type="ECO:0000313" key="7">
    <source>
        <dbReference type="EMBL" id="CAH7675201.1"/>
    </source>
</evidence>
<dbReference type="InterPro" id="IPR006768">
    <property type="entry name" value="Cwf19-like_C_dom-1"/>
</dbReference>
<dbReference type="GO" id="GO:0061632">
    <property type="term" value="F:RNA lariat debranching enzyme activator activity"/>
    <property type="evidence" value="ECO:0007669"/>
    <property type="project" value="TreeGrafter"/>
</dbReference>
<dbReference type="Gene3D" id="3.30.428.10">
    <property type="entry name" value="HIT-like"/>
    <property type="match status" value="1"/>
</dbReference>
<sequence length="688" mass="78494">MKMTEIIKKKGFIGSTIYEFDCLIVRPRPGQYRSLFKKLTTINSKNGPFDLIICLSDLFAIPKSEQESLELLELINDKISIPVRTFCMIGSKRLIPDQVKDSVKRNDGSICKNLELLDPISITTLITLGNLRIGNFGGIFESQSYTSTEEESETQNFIRSEQVSKFINKSKPTSKSLTQHPIDILLTYSLPQLLTVHSKLLPKDPNAPAWGCPPITEILRASQPRYHFAGGPQSEFWEREPWLWDKTSIESDSQPLITRFVHLAEFGNPEKERWFYAFNISPIDEVKPVRPSNATACPYSLRVDQSRKRNANDMADDVFESGQNFRFGSIENNQKKTRTGVTPPNYVCKICSTSGHWIQDCPEKQQQKRKPQEGYVCRICNTPGHLINDCPMAEKRKADFKDRTKFQHPKEIGPDTCWFCLSNPQVAKHLIVSIGSETYVSLPKGQLPDTKSGCLVPGGGHVLIIPIAHYPSLLGVSSELSVPILKEIEEYKASLNKCYQSFECSPISFEVVRLSGKGAKAGHFHLQVCPIPNRLIQAAEKAFVEEAKNQNFEFEAGDDLDDVLKDLVKKDRESLSYFKVVLPLNGKVLIHLIKPNEKFNLQFGRICLDRLLRNDTILTNQKNPKTDDEEMELGREKDEVLKRIEEVERSEDDQKARWDWKKCERSEEDESQDCLEFKKTFKSFEPDF</sequence>
<keyword evidence="8" id="KW-1185">Reference proteome</keyword>
<dbReference type="PROSITE" id="PS50158">
    <property type="entry name" value="ZF_CCHC"/>
    <property type="match status" value="1"/>
</dbReference>
<dbReference type="PANTHER" id="PTHR12072:SF4">
    <property type="entry name" value="CWF19-LIKE PROTEIN 1"/>
    <property type="match status" value="1"/>
</dbReference>
<proteinExistence type="predicted"/>